<proteinExistence type="predicted"/>
<dbReference type="SUPFAM" id="SSF49452">
    <property type="entry name" value="Starch-binding domain-like"/>
    <property type="match status" value="1"/>
</dbReference>
<accession>A0A1S8S013</accession>
<evidence type="ECO:0000313" key="5">
    <source>
        <dbReference type="Proteomes" id="UP000190973"/>
    </source>
</evidence>
<reference evidence="4 5" key="1">
    <citation type="submission" date="2016-05" db="EMBL/GenBank/DDBJ databases">
        <title>Microbial solvent formation.</title>
        <authorList>
            <person name="Poehlein A."/>
            <person name="Montoya Solano J.D."/>
            <person name="Flitsch S."/>
            <person name="Krabben P."/>
            <person name="Duerre P."/>
            <person name="Daniel R."/>
        </authorList>
    </citation>
    <scope>NUCLEOTIDE SEQUENCE [LARGE SCALE GENOMIC DNA]</scope>
    <source>
        <strain evidence="4 5">DSM 53</strain>
    </source>
</reference>
<dbReference type="RefSeq" id="WP_173715024.1">
    <property type="nucleotide sequence ID" value="NZ_JABTAE010000001.1"/>
</dbReference>
<dbReference type="PROSITE" id="PS50234">
    <property type="entry name" value="VWFA"/>
    <property type="match status" value="1"/>
</dbReference>
<dbReference type="GO" id="GO:0030246">
    <property type="term" value="F:carbohydrate binding"/>
    <property type="evidence" value="ECO:0007669"/>
    <property type="project" value="InterPro"/>
</dbReference>
<evidence type="ECO:0000256" key="1">
    <source>
        <dbReference type="SAM" id="MobiDB-lite"/>
    </source>
</evidence>
<dbReference type="Pfam" id="PF13620">
    <property type="entry name" value="CarboxypepD_reg"/>
    <property type="match status" value="1"/>
</dbReference>
<evidence type="ECO:0000259" key="3">
    <source>
        <dbReference type="PROSITE" id="PS50234"/>
    </source>
</evidence>
<comment type="caution">
    <text evidence="4">The sequence shown here is derived from an EMBL/GenBank/DDBJ whole genome shotgun (WGS) entry which is preliminary data.</text>
</comment>
<feature type="transmembrane region" description="Helical" evidence="2">
    <location>
        <begin position="12"/>
        <end position="34"/>
    </location>
</feature>
<name>A0A1S8S013_CLOBE</name>
<organism evidence="4 5">
    <name type="scientific">Clostridium beijerinckii</name>
    <name type="common">Clostridium MP</name>
    <dbReference type="NCBI Taxonomy" id="1520"/>
    <lineage>
        <taxon>Bacteria</taxon>
        <taxon>Bacillati</taxon>
        <taxon>Bacillota</taxon>
        <taxon>Clostridia</taxon>
        <taxon>Eubacteriales</taxon>
        <taxon>Clostridiaceae</taxon>
        <taxon>Clostridium</taxon>
    </lineage>
</organism>
<feature type="region of interest" description="Disordered" evidence="1">
    <location>
        <begin position="1000"/>
        <end position="1020"/>
    </location>
</feature>
<dbReference type="SUPFAM" id="SSF53300">
    <property type="entry name" value="vWA-like"/>
    <property type="match status" value="1"/>
</dbReference>
<keyword evidence="2" id="KW-0472">Membrane</keyword>
<evidence type="ECO:0000313" key="4">
    <source>
        <dbReference type="EMBL" id="OOM58781.1"/>
    </source>
</evidence>
<dbReference type="Gene3D" id="2.60.40.1120">
    <property type="entry name" value="Carboxypeptidase-like, regulatory domain"/>
    <property type="match status" value="1"/>
</dbReference>
<dbReference type="EMBL" id="LZZI01000090">
    <property type="protein sequence ID" value="OOM58781.1"/>
    <property type="molecule type" value="Genomic_DNA"/>
</dbReference>
<protein>
    <recommendedName>
        <fullName evidence="3">VWFA domain-containing protein</fullName>
    </recommendedName>
</protein>
<dbReference type="InterPro" id="IPR002035">
    <property type="entry name" value="VWF_A"/>
</dbReference>
<dbReference type="InterPro" id="IPR013784">
    <property type="entry name" value="Carb-bd-like_fold"/>
</dbReference>
<feature type="domain" description="VWFA" evidence="3">
    <location>
        <begin position="661"/>
        <end position="886"/>
    </location>
</feature>
<keyword evidence="2" id="KW-1133">Transmembrane helix</keyword>
<dbReference type="Proteomes" id="UP000190973">
    <property type="component" value="Unassembled WGS sequence"/>
</dbReference>
<dbReference type="InterPro" id="IPR036465">
    <property type="entry name" value="vWFA_dom_sf"/>
</dbReference>
<gene>
    <name evidence="4" type="ORF">CLBCK_38170</name>
</gene>
<sequence>MKRGIKFCKKFISFFLAVMMIYSFGFKGVVVWAWGSSDTTPPTLILTSSATDLTSGSLTITATANDNVGVYSITKPDKTVVYNTNTTTYLVSSYGSYTFVVQDKSGNTTTKIFTVDANNGVWNAENIVKNTNEAQLMVRYGDIDNFGYGWGTIDPFSGNSTTPHGYPFQPSSDDINYAYGTDKIMVTSGYNAALYPNNANNYIKSKQIYDKTINKNVTVNLERTDGYTKSYPNNKATAIQMQPFARPNNINDATLELFVDDFAAGHYADNGAIPNHISQVHYKAYINNMYIPELSDLINQLNQSGPIGKLITFEIPKYDIDKLFSADSNNNCNISIKIDDNETQDYSDGYSIDFIKLLINKKGPNSNSGTIWGYVKNEAGDPIGGATVYVNGDENNYYKTGADGYYKLEYVPAGSPVIRAVADTYDPQSYSETLVSGKTCRQDFSLSQTGPKLTLTQSPDAKTYTNGTVTITATGTAGTNPVKRIILPDGTTISGAVAQYQVSSNGTYKFEVDDSARNSNIQTIKIDNIDTTPPVLTLSKSPTDSTNGTVTITATATDNVAVASITKPDNTLVTDSSTTYTVNSNGAYSFTATDTAGNVTTQSINISNIGSTNTNDTSLPNISASLESATPNPAKSTDDITLKYDIKAVDPFTLPSETIDEAVVLEDMSKDMLENSRWSMYQDGLPNKLLDNLVNSNIKFGIVGYNDFVYVGSRENEFNEPKTQNLKKTDENLSNIDTTKFFPFFGLDNGNVKDGYRQFYQERTNIYNNISNNHDREFGTALKVADKLLTQYGTADAKKAIIIISSGNLSYTDAEIKNIKNKGYKIITMDVSNSSSTNIRDTHIKLSGNQLGYIDNYYKGTFNDQSNYNSTDDDMKKVAQNLKGEIDTSSLSIKDAKLNIDLGENFDAANSSSGLEGSGRIRTVTIPEINFTKNADGKWIQTQPIEVAFKVKPASDKYGELGFGLYTNVDNTTHTNSSTISYTNFYNIATNKAIETPTINITNPTKTKPDKPVITSDPTTQTTGKVTVTISYSSDSVTKKYRINDGTTTGDWQTYSGPFEVSKNCTIEAKGIDSAGTESDIASYDINNIVAAPDMPVINVSPTTFTNDKDIVTITYSDDSTIKQYRIKTGTTTGDWQTYTEPFDVTENCTIEAKGTNQYHIESQTASCNIKNIDKIAPSGTTISLNSNNQVVITSGVDNDGGSGVKEVKYKIYSGSTSDNDQTWTTYQNSFDPNMQVFTVQAKTIDNAGNESSVVTQTFDMASIIIKHGIYDVKSNQNDYININNKVSNGIPISIAMVINAKAFNPTIDLNIGNTSKISDQNINSGIDVKEYEISNGSIGSLINEKYLGINNSSISISSSDGFVMNEGHEYIMIYTITPKGSANDTIDMTATVRNTSNSNRLELQTQDMPDLF</sequence>
<keyword evidence="2" id="KW-0812">Transmembrane</keyword>
<evidence type="ECO:0000256" key="2">
    <source>
        <dbReference type="SAM" id="Phobius"/>
    </source>
</evidence>